<dbReference type="AlphaFoldDB" id="A0A2C9VKV2"/>
<sequence>MTLFLSLSSLKNPTPIVHSPFPSMDQNTPPRAPPHWFLHLLKPVNSIPSTPLQIVTAYFPCPLNLISKTQSLHSYPSPQPDFLISIVFSSDLYLPSCETHSIFSTGTQASFLTIALPQLLTPINMS</sequence>
<proteinExistence type="predicted"/>
<evidence type="ECO:0000313" key="1">
    <source>
        <dbReference type="EMBL" id="OAY45565.1"/>
    </source>
</evidence>
<accession>A0A2C9VKV2</accession>
<gene>
    <name evidence="1" type="ORF">MANES_07G072000</name>
</gene>
<organism evidence="1">
    <name type="scientific">Manihot esculenta</name>
    <name type="common">Cassava</name>
    <name type="synonym">Jatropha manihot</name>
    <dbReference type="NCBI Taxonomy" id="3983"/>
    <lineage>
        <taxon>Eukaryota</taxon>
        <taxon>Viridiplantae</taxon>
        <taxon>Streptophyta</taxon>
        <taxon>Embryophyta</taxon>
        <taxon>Tracheophyta</taxon>
        <taxon>Spermatophyta</taxon>
        <taxon>Magnoliopsida</taxon>
        <taxon>eudicotyledons</taxon>
        <taxon>Gunneridae</taxon>
        <taxon>Pentapetalae</taxon>
        <taxon>rosids</taxon>
        <taxon>fabids</taxon>
        <taxon>Malpighiales</taxon>
        <taxon>Euphorbiaceae</taxon>
        <taxon>Crotonoideae</taxon>
        <taxon>Manihoteae</taxon>
        <taxon>Manihot</taxon>
    </lineage>
</organism>
<dbReference type="EMBL" id="CM004393">
    <property type="protein sequence ID" value="OAY45565.1"/>
    <property type="molecule type" value="Genomic_DNA"/>
</dbReference>
<protein>
    <submittedName>
        <fullName evidence="1">Uncharacterized protein</fullName>
    </submittedName>
</protein>
<name>A0A2C9VKV2_MANES</name>
<reference evidence="1" key="1">
    <citation type="submission" date="2016-02" db="EMBL/GenBank/DDBJ databases">
        <title>WGS assembly of Manihot esculenta.</title>
        <authorList>
            <person name="Bredeson J.V."/>
            <person name="Prochnik S.E."/>
            <person name="Lyons J.B."/>
            <person name="Schmutz J."/>
            <person name="Grimwood J."/>
            <person name="Vrebalov J."/>
            <person name="Bart R.S."/>
            <person name="Amuge T."/>
            <person name="Ferguson M.E."/>
            <person name="Green R."/>
            <person name="Putnam N."/>
            <person name="Stites J."/>
            <person name="Rounsley S."/>
            <person name="Rokhsar D.S."/>
        </authorList>
    </citation>
    <scope>NUCLEOTIDE SEQUENCE [LARGE SCALE GENOMIC DNA]</scope>
    <source>
        <tissue evidence="1">Leaf</tissue>
    </source>
</reference>